<organism evidence="3 4">
    <name type="scientific">Blumeria hordei</name>
    <name type="common">Barley powdery mildew</name>
    <name type="synonym">Blumeria graminis f. sp. hordei</name>
    <dbReference type="NCBI Taxonomy" id="2867405"/>
    <lineage>
        <taxon>Eukaryota</taxon>
        <taxon>Fungi</taxon>
        <taxon>Dikarya</taxon>
        <taxon>Ascomycota</taxon>
        <taxon>Pezizomycotina</taxon>
        <taxon>Leotiomycetes</taxon>
        <taxon>Erysiphales</taxon>
        <taxon>Erysiphaceae</taxon>
        <taxon>Blumeria</taxon>
    </lineage>
</organism>
<dbReference type="InterPro" id="IPR036188">
    <property type="entry name" value="FAD/NAD-bd_sf"/>
</dbReference>
<dbReference type="SUPFAM" id="SSF54373">
    <property type="entry name" value="FAD-linked reductases, C-terminal domain"/>
    <property type="match status" value="1"/>
</dbReference>
<dbReference type="PIRSF" id="PIRSF037514">
    <property type="entry name" value="Rab_ger_ger_transf_A_fun"/>
    <property type="match status" value="1"/>
</dbReference>
<dbReference type="PANTHER" id="PTHR11787">
    <property type="entry name" value="RAB GDP-DISSOCIATION INHIBITOR"/>
    <property type="match status" value="1"/>
</dbReference>
<dbReference type="GO" id="GO:0005634">
    <property type="term" value="C:nucleus"/>
    <property type="evidence" value="ECO:0007669"/>
    <property type="project" value="TreeGrafter"/>
</dbReference>
<reference evidence="3 4" key="1">
    <citation type="submission" date="2017-11" db="EMBL/GenBank/DDBJ databases">
        <authorList>
            <person name="Kracher B."/>
        </authorList>
    </citation>
    <scope>NUCLEOTIDE SEQUENCE [LARGE SCALE GENOMIC DNA]</scope>
    <source>
        <strain evidence="3 4">RACE1</strain>
    </source>
</reference>
<evidence type="ECO:0000256" key="1">
    <source>
        <dbReference type="ARBA" id="ARBA00005593"/>
    </source>
</evidence>
<dbReference type="InterPro" id="IPR017230">
    <property type="entry name" value="Mrs6"/>
</dbReference>
<dbReference type="SUPFAM" id="SSF51905">
    <property type="entry name" value="FAD/NAD(P)-binding domain"/>
    <property type="match status" value="1"/>
</dbReference>
<name>A0A383UKJ6_BLUHO</name>
<dbReference type="Proteomes" id="UP000275772">
    <property type="component" value="Unassembled WGS sequence"/>
</dbReference>
<gene>
    <name evidence="3" type="ORF">BLGHR1_11539</name>
</gene>
<accession>A0A383UKJ6</accession>
<dbReference type="GO" id="GO:0005829">
    <property type="term" value="C:cytosol"/>
    <property type="evidence" value="ECO:0007669"/>
    <property type="project" value="TreeGrafter"/>
</dbReference>
<dbReference type="GO" id="GO:0005968">
    <property type="term" value="C:Rab-protein geranylgeranyltransferase complex"/>
    <property type="evidence" value="ECO:0007669"/>
    <property type="project" value="TreeGrafter"/>
</dbReference>
<protein>
    <recommendedName>
        <fullName evidence="2">Rab proteins geranylgeranyltransferase</fullName>
    </recommendedName>
</protein>
<evidence type="ECO:0000313" key="3">
    <source>
        <dbReference type="EMBL" id="SZF00793.1"/>
    </source>
</evidence>
<dbReference type="AlphaFoldDB" id="A0A383UKJ6"/>
<dbReference type="GO" id="GO:0007264">
    <property type="term" value="P:small GTPase-mediated signal transduction"/>
    <property type="evidence" value="ECO:0007669"/>
    <property type="project" value="UniProtKB-UniRule"/>
</dbReference>
<dbReference type="GO" id="GO:0016192">
    <property type="term" value="P:vesicle-mediated transport"/>
    <property type="evidence" value="ECO:0007669"/>
    <property type="project" value="TreeGrafter"/>
</dbReference>
<dbReference type="Gene3D" id="3.30.519.10">
    <property type="entry name" value="Guanine Nucleotide Dissociation Inhibitor, domain 2"/>
    <property type="match status" value="1"/>
</dbReference>
<sequence>MESLSETIWDVLICGTGLQNSLLALALSRSKKKILHVDSKKYYGNNEAAFSLQELEDWVTEAQKCKELKQTSFKANVIGSSRSNFKNVKISKKVISESLKLQSSRSYSLSLSPQIIYTKSSLLGNLISSKAYRHLEFQAVGNWWICDQENGLNMRKIPTGREDIFRDKAIDNRGKRNLMRFLKLMLNEEDLLQHCHNFGQQMLDEYLDKRFELSPYLRQVIAAITLSLNPIHKTSVEWAIPRISLYLKSFGAFGPGFNAVVPKWGGCAEIAQVACRACAVGGGVYMLGTTIQSIKPPEEEIESLTEVLLSNGSVIRVKNVVKNNEQPSETVKTLSKIVAVVPSSLDTLFNTSGDIAPVPAVCLVVFPPDSIKTQDTTNNSPIYITIHSSGTGECPTDQCVLYGTTISSENSKALLESSVSKILKTVQGDELESLLSLSYDQESRVTSHNKDHEFMVIEPYVELAFDDNLLRSVEREWKLLTQDDQVPGTFMNFDELQK</sequence>
<dbReference type="Gene3D" id="3.50.50.60">
    <property type="entry name" value="FAD/NAD(P)-binding domain"/>
    <property type="match status" value="1"/>
</dbReference>
<proteinExistence type="inferred from homology"/>
<evidence type="ECO:0000313" key="4">
    <source>
        <dbReference type="Proteomes" id="UP000275772"/>
    </source>
</evidence>
<dbReference type="InterPro" id="IPR018203">
    <property type="entry name" value="GDP_dissociation_inhibitor"/>
</dbReference>
<dbReference type="Pfam" id="PF00996">
    <property type="entry name" value="GDI"/>
    <property type="match status" value="2"/>
</dbReference>
<dbReference type="GO" id="GO:0005092">
    <property type="term" value="F:GDP-dissociation inhibitor activity"/>
    <property type="evidence" value="ECO:0007669"/>
    <property type="project" value="UniProtKB-UniRule"/>
</dbReference>
<dbReference type="PRINTS" id="PR00891">
    <property type="entry name" value="RABGDIREP"/>
</dbReference>
<dbReference type="PANTHER" id="PTHR11787:SF4">
    <property type="entry name" value="CHM, RAB ESCORT PROTEIN 1"/>
    <property type="match status" value="1"/>
</dbReference>
<evidence type="ECO:0000256" key="2">
    <source>
        <dbReference type="PIRNR" id="PIRNR037514"/>
    </source>
</evidence>
<dbReference type="EMBL" id="UNSH01000026">
    <property type="protein sequence ID" value="SZF00793.1"/>
    <property type="molecule type" value="Genomic_DNA"/>
</dbReference>
<comment type="similarity">
    <text evidence="1 2">Belongs to the Rab GDI family.</text>
</comment>
<dbReference type="VEuPathDB" id="FungiDB:BLGHR1_11539"/>
<dbReference type="Gene3D" id="1.10.405.10">
    <property type="entry name" value="Guanine Nucleotide Dissociation Inhibitor, domain 1"/>
    <property type="match status" value="1"/>
</dbReference>